<dbReference type="GO" id="GO:0005829">
    <property type="term" value="C:cytosol"/>
    <property type="evidence" value="ECO:0007669"/>
    <property type="project" value="TreeGrafter"/>
</dbReference>
<dbReference type="HAMAP" id="MF_00651">
    <property type="entry name" value="Nuclease_YqgF"/>
    <property type="match status" value="1"/>
</dbReference>
<dbReference type="PANTHER" id="PTHR33317">
    <property type="entry name" value="POLYNUCLEOTIDYL TRANSFERASE, RIBONUCLEASE H-LIKE SUPERFAMILY PROTEIN"/>
    <property type="match status" value="1"/>
</dbReference>
<dbReference type="GO" id="GO:0004518">
    <property type="term" value="F:nuclease activity"/>
    <property type="evidence" value="ECO:0007669"/>
    <property type="project" value="UniProtKB-KW"/>
</dbReference>
<evidence type="ECO:0000256" key="5">
    <source>
        <dbReference type="HAMAP-Rule" id="MF_00651"/>
    </source>
</evidence>
<dbReference type="RefSeq" id="WP_166852818.1">
    <property type="nucleotide sequence ID" value="NZ_JAAONY010000001.1"/>
</dbReference>
<dbReference type="EC" id="3.1.-.-" evidence="5"/>
<sequence length="141" mass="15873">MSNIKTVLAFDYGLRNIGLAQGNRLSNTSQELKPLKAKDGTPNWDEIKKILEEWQPDLVVVGLPLNMDDSESELSKRARKFANRLHGRFGVAIEMMDERLSSFEAKEEASERGQLGNYSKQPIDSIAARLILESWLASQPI</sequence>
<name>A0A7X0JPG8_9GAMM</name>
<dbReference type="SMART" id="SM00732">
    <property type="entry name" value="YqgFc"/>
    <property type="match status" value="1"/>
</dbReference>
<reference evidence="7 8" key="1">
    <citation type="submission" date="2020-08" db="EMBL/GenBank/DDBJ databases">
        <title>Genomic Encyclopedia of Type Strains, Phase IV (KMG-IV): sequencing the most valuable type-strain genomes for metagenomic binning, comparative biology and taxonomic classification.</title>
        <authorList>
            <person name="Goeker M."/>
        </authorList>
    </citation>
    <scope>NUCLEOTIDE SEQUENCE [LARGE SCALE GENOMIC DNA]</scope>
    <source>
        <strain evidence="7 8">DSM 22368</strain>
    </source>
</reference>
<keyword evidence="3 5" id="KW-0540">Nuclease</keyword>
<evidence type="ECO:0000313" key="8">
    <source>
        <dbReference type="Proteomes" id="UP000528457"/>
    </source>
</evidence>
<dbReference type="EMBL" id="JACHHT010000001">
    <property type="protein sequence ID" value="MBB6519897.1"/>
    <property type="molecule type" value="Genomic_DNA"/>
</dbReference>
<dbReference type="Proteomes" id="UP000528457">
    <property type="component" value="Unassembled WGS sequence"/>
</dbReference>
<keyword evidence="8" id="KW-1185">Reference proteome</keyword>
<evidence type="ECO:0000256" key="3">
    <source>
        <dbReference type="ARBA" id="ARBA00022722"/>
    </source>
</evidence>
<comment type="caution">
    <text evidence="7">The sequence shown here is derived from an EMBL/GenBank/DDBJ whole genome shotgun (WGS) entry which is preliminary data.</text>
</comment>
<dbReference type="Pfam" id="PF03652">
    <property type="entry name" value="RuvX"/>
    <property type="match status" value="1"/>
</dbReference>
<gene>
    <name evidence="7" type="ORF">HNR48_000175</name>
</gene>
<dbReference type="SUPFAM" id="SSF53098">
    <property type="entry name" value="Ribonuclease H-like"/>
    <property type="match status" value="1"/>
</dbReference>
<dbReference type="InterPro" id="IPR006641">
    <property type="entry name" value="YqgF/RNaseH-like_dom"/>
</dbReference>
<dbReference type="FunCoup" id="A0A7X0JPG8">
    <property type="interactions" value="365"/>
</dbReference>
<feature type="domain" description="YqgF/RNase H-like" evidence="6">
    <location>
        <begin position="5"/>
        <end position="105"/>
    </location>
</feature>
<comment type="function">
    <text evidence="5">Could be a nuclease involved in processing of the 5'-end of pre-16S rRNA.</text>
</comment>
<dbReference type="GO" id="GO:0016788">
    <property type="term" value="F:hydrolase activity, acting on ester bonds"/>
    <property type="evidence" value="ECO:0007669"/>
    <property type="project" value="UniProtKB-UniRule"/>
</dbReference>
<proteinExistence type="inferred from homology"/>
<evidence type="ECO:0000256" key="4">
    <source>
        <dbReference type="ARBA" id="ARBA00022801"/>
    </source>
</evidence>
<organism evidence="7 8">
    <name type="scientific">Pseudoteredinibacter isoporae</name>
    <dbReference type="NCBI Taxonomy" id="570281"/>
    <lineage>
        <taxon>Bacteria</taxon>
        <taxon>Pseudomonadati</taxon>
        <taxon>Pseudomonadota</taxon>
        <taxon>Gammaproteobacteria</taxon>
        <taxon>Cellvibrionales</taxon>
        <taxon>Cellvibrionaceae</taxon>
        <taxon>Pseudoteredinibacter</taxon>
    </lineage>
</organism>
<dbReference type="CDD" id="cd16964">
    <property type="entry name" value="YqgF"/>
    <property type="match status" value="1"/>
</dbReference>
<dbReference type="GO" id="GO:0000967">
    <property type="term" value="P:rRNA 5'-end processing"/>
    <property type="evidence" value="ECO:0007669"/>
    <property type="project" value="UniProtKB-UniRule"/>
</dbReference>
<comment type="subcellular location">
    <subcellularLocation>
        <location evidence="5">Cytoplasm</location>
    </subcellularLocation>
</comment>
<evidence type="ECO:0000259" key="6">
    <source>
        <dbReference type="SMART" id="SM00732"/>
    </source>
</evidence>
<evidence type="ECO:0000256" key="1">
    <source>
        <dbReference type="ARBA" id="ARBA00022490"/>
    </source>
</evidence>
<accession>A0A7X0JPG8</accession>
<dbReference type="InterPro" id="IPR012337">
    <property type="entry name" value="RNaseH-like_sf"/>
</dbReference>
<dbReference type="AlphaFoldDB" id="A0A7X0JPG8"/>
<keyword evidence="1 5" id="KW-0963">Cytoplasm</keyword>
<keyword evidence="4 5" id="KW-0378">Hydrolase</keyword>
<dbReference type="InParanoid" id="A0A7X0JPG8"/>
<protein>
    <recommendedName>
        <fullName evidence="5">Putative pre-16S rRNA nuclease</fullName>
        <ecNumber evidence="5">3.1.-.-</ecNumber>
    </recommendedName>
</protein>
<comment type="similarity">
    <text evidence="5">Belongs to the YqgF HJR family.</text>
</comment>
<dbReference type="InterPro" id="IPR005227">
    <property type="entry name" value="YqgF"/>
</dbReference>
<dbReference type="Gene3D" id="3.30.420.140">
    <property type="entry name" value="YqgF/RNase H-like domain"/>
    <property type="match status" value="1"/>
</dbReference>
<keyword evidence="2 5" id="KW-0690">Ribosome biogenesis</keyword>
<evidence type="ECO:0000313" key="7">
    <source>
        <dbReference type="EMBL" id="MBB6519897.1"/>
    </source>
</evidence>
<evidence type="ECO:0000256" key="2">
    <source>
        <dbReference type="ARBA" id="ARBA00022517"/>
    </source>
</evidence>
<dbReference type="InterPro" id="IPR037027">
    <property type="entry name" value="YqgF/RNaseH-like_dom_sf"/>
</dbReference>
<dbReference type="NCBIfam" id="TIGR00250">
    <property type="entry name" value="RNAse_H_YqgF"/>
    <property type="match status" value="1"/>
</dbReference>
<dbReference type="PANTHER" id="PTHR33317:SF4">
    <property type="entry name" value="POLYNUCLEOTIDYL TRANSFERASE, RIBONUCLEASE H-LIKE SUPERFAMILY PROTEIN"/>
    <property type="match status" value="1"/>
</dbReference>